<dbReference type="RefSeq" id="WP_015692488.1">
    <property type="nucleotide sequence ID" value="NC_016940.1"/>
</dbReference>
<name>H6L343_SAPGL</name>
<dbReference type="eggNOG" id="COG1721">
    <property type="taxonomic scope" value="Bacteria"/>
</dbReference>
<sequence>MSKRSLYLLLGLLAVFGLSFLPLGIAAPLLYALRLALIVAASQLALKPLHLPRRFFIVLGSLVVFLALGMAASWLLVMAQVALFLFLALVVVDAILLFHPKIKLKAARKLPKLFSLSDPNSIKLELDNQSPVALSLEIIDELPLQFQKRDFQLFHQLQKGEKDTLVYELKPLERGEYVFRNINIFLRSKLGLIERHIIVEQEQTIPVYPSIIQMRKYELLALARISIFPGVKKMRRLGNSYEFEQIRNYVKGDDFRSINWKATSRRNELMVNQYEDERSQQVFCVIDKGRSMKMPFEGLSLMDYAINSSLVILNIALQKHDKAGLMSFSDKIGSTVKAESGPKHLRTILEALYREKERNFEANYELLFQASRRFIRRRSLIFLYTNFESFSAMQRVLPILRRINHLHLLVVVFFENTEIQDYAKQEAYDTEMIYNWTIAQKFVEEKQRIVRELRQYGIQSILTRPEDLSINTVNKYLELKARGLI</sequence>
<evidence type="ECO:0000313" key="4">
    <source>
        <dbReference type="Proteomes" id="UP000007519"/>
    </source>
</evidence>
<gene>
    <name evidence="3" type="ordered locus">SGRA_2139</name>
</gene>
<feature type="transmembrane region" description="Helical" evidence="1">
    <location>
        <begin position="6"/>
        <end position="33"/>
    </location>
</feature>
<evidence type="ECO:0000259" key="2">
    <source>
        <dbReference type="Pfam" id="PF01882"/>
    </source>
</evidence>
<evidence type="ECO:0000256" key="1">
    <source>
        <dbReference type="SAM" id="Phobius"/>
    </source>
</evidence>
<organism evidence="3 4">
    <name type="scientific">Saprospira grandis (strain Lewin)</name>
    <dbReference type="NCBI Taxonomy" id="984262"/>
    <lineage>
        <taxon>Bacteria</taxon>
        <taxon>Pseudomonadati</taxon>
        <taxon>Bacteroidota</taxon>
        <taxon>Saprospiria</taxon>
        <taxon>Saprospirales</taxon>
        <taxon>Saprospiraceae</taxon>
        <taxon>Saprospira</taxon>
    </lineage>
</organism>
<dbReference type="Proteomes" id="UP000007519">
    <property type="component" value="Chromosome"/>
</dbReference>
<keyword evidence="4" id="KW-1185">Reference proteome</keyword>
<accession>H6L343</accession>
<dbReference type="EMBL" id="CP002831">
    <property type="protein sequence ID" value="AFC24870.1"/>
    <property type="molecule type" value="Genomic_DNA"/>
</dbReference>
<dbReference type="HOGENOM" id="CLU_048408_0_0_10"/>
<keyword evidence="1" id="KW-1133">Transmembrane helix</keyword>
<feature type="transmembrane region" description="Helical" evidence="1">
    <location>
        <begin position="81"/>
        <end position="99"/>
    </location>
</feature>
<proteinExistence type="predicted"/>
<dbReference type="InterPro" id="IPR002881">
    <property type="entry name" value="DUF58"/>
</dbReference>
<dbReference type="AlphaFoldDB" id="H6L343"/>
<dbReference type="STRING" id="984262.SGRA_2139"/>
<dbReference type="PANTHER" id="PTHR33608:SF3">
    <property type="entry name" value="SLR2013 PROTEIN"/>
    <property type="match status" value="1"/>
</dbReference>
<dbReference type="KEGG" id="sgn:SGRA_2139"/>
<protein>
    <recommendedName>
        <fullName evidence="2">DUF58 domain-containing protein</fullName>
    </recommendedName>
</protein>
<evidence type="ECO:0000313" key="3">
    <source>
        <dbReference type="EMBL" id="AFC24870.1"/>
    </source>
</evidence>
<dbReference type="OrthoDB" id="845740at2"/>
<dbReference type="Pfam" id="PF01882">
    <property type="entry name" value="DUF58"/>
    <property type="match status" value="1"/>
</dbReference>
<reference evidence="3 4" key="1">
    <citation type="journal article" date="2012" name="Stand. Genomic Sci.">
        <title>Complete genome sequencing and analysis of Saprospira grandis str. Lewin, a predatory marine bacterium.</title>
        <authorList>
            <person name="Saw J.H."/>
            <person name="Yuryev A."/>
            <person name="Kanbe M."/>
            <person name="Hou S."/>
            <person name="Young A.G."/>
            <person name="Aizawa S."/>
            <person name="Alam M."/>
        </authorList>
    </citation>
    <scope>NUCLEOTIDE SEQUENCE [LARGE SCALE GENOMIC DNA]</scope>
    <source>
        <strain evidence="3 4">Lewin</strain>
    </source>
</reference>
<keyword evidence="1" id="KW-0472">Membrane</keyword>
<keyword evidence="1" id="KW-0812">Transmembrane</keyword>
<feature type="domain" description="DUF58" evidence="2">
    <location>
        <begin position="245"/>
        <end position="397"/>
    </location>
</feature>
<dbReference type="PANTHER" id="PTHR33608">
    <property type="entry name" value="BLL2464 PROTEIN"/>
    <property type="match status" value="1"/>
</dbReference>
<feature type="transmembrane region" description="Helical" evidence="1">
    <location>
        <begin position="54"/>
        <end position="75"/>
    </location>
</feature>